<evidence type="ECO:0000313" key="2">
    <source>
        <dbReference type="EMBL" id="TEB35794.1"/>
    </source>
</evidence>
<feature type="compositionally biased region" description="Acidic residues" evidence="1">
    <location>
        <begin position="52"/>
        <end position="61"/>
    </location>
</feature>
<proteinExistence type="predicted"/>
<evidence type="ECO:0000313" key="3">
    <source>
        <dbReference type="Proteomes" id="UP000298030"/>
    </source>
</evidence>
<feature type="region of interest" description="Disordered" evidence="1">
    <location>
        <begin position="422"/>
        <end position="491"/>
    </location>
</feature>
<dbReference type="EMBL" id="QPFP01000007">
    <property type="protein sequence ID" value="TEB35794.1"/>
    <property type="molecule type" value="Genomic_DNA"/>
</dbReference>
<protein>
    <submittedName>
        <fullName evidence="2">Uncharacterized protein</fullName>
    </submittedName>
</protein>
<feature type="compositionally biased region" description="Basic residues" evidence="1">
    <location>
        <begin position="12"/>
        <end position="21"/>
    </location>
</feature>
<feature type="compositionally biased region" description="Low complexity" evidence="1">
    <location>
        <begin position="228"/>
        <end position="239"/>
    </location>
</feature>
<evidence type="ECO:0000256" key="1">
    <source>
        <dbReference type="SAM" id="MobiDB-lite"/>
    </source>
</evidence>
<feature type="region of interest" description="Disordered" evidence="1">
    <location>
        <begin position="285"/>
        <end position="329"/>
    </location>
</feature>
<dbReference type="Proteomes" id="UP000298030">
    <property type="component" value="Unassembled WGS sequence"/>
</dbReference>
<gene>
    <name evidence="2" type="ORF">FA13DRAFT_1762792</name>
</gene>
<accession>A0A4Y7TPD1</accession>
<reference evidence="2 3" key="1">
    <citation type="journal article" date="2019" name="Nat. Ecol. Evol.">
        <title>Megaphylogeny resolves global patterns of mushroom evolution.</title>
        <authorList>
            <person name="Varga T."/>
            <person name="Krizsan K."/>
            <person name="Foldi C."/>
            <person name="Dima B."/>
            <person name="Sanchez-Garcia M."/>
            <person name="Sanchez-Ramirez S."/>
            <person name="Szollosi G.J."/>
            <person name="Szarkandi J.G."/>
            <person name="Papp V."/>
            <person name="Albert L."/>
            <person name="Andreopoulos W."/>
            <person name="Angelini C."/>
            <person name="Antonin V."/>
            <person name="Barry K.W."/>
            <person name="Bougher N.L."/>
            <person name="Buchanan P."/>
            <person name="Buyck B."/>
            <person name="Bense V."/>
            <person name="Catcheside P."/>
            <person name="Chovatia M."/>
            <person name="Cooper J."/>
            <person name="Damon W."/>
            <person name="Desjardin D."/>
            <person name="Finy P."/>
            <person name="Geml J."/>
            <person name="Haridas S."/>
            <person name="Hughes K."/>
            <person name="Justo A."/>
            <person name="Karasinski D."/>
            <person name="Kautmanova I."/>
            <person name="Kiss B."/>
            <person name="Kocsube S."/>
            <person name="Kotiranta H."/>
            <person name="LaButti K.M."/>
            <person name="Lechner B.E."/>
            <person name="Liimatainen K."/>
            <person name="Lipzen A."/>
            <person name="Lukacs Z."/>
            <person name="Mihaltcheva S."/>
            <person name="Morgado L.N."/>
            <person name="Niskanen T."/>
            <person name="Noordeloos M.E."/>
            <person name="Ohm R.A."/>
            <person name="Ortiz-Santana B."/>
            <person name="Ovrebo C."/>
            <person name="Racz N."/>
            <person name="Riley R."/>
            <person name="Savchenko A."/>
            <person name="Shiryaev A."/>
            <person name="Soop K."/>
            <person name="Spirin V."/>
            <person name="Szebenyi C."/>
            <person name="Tomsovsky M."/>
            <person name="Tulloss R.E."/>
            <person name="Uehling J."/>
            <person name="Grigoriev I.V."/>
            <person name="Vagvolgyi C."/>
            <person name="Papp T."/>
            <person name="Martin F.M."/>
            <person name="Miettinen O."/>
            <person name="Hibbett D.S."/>
            <person name="Nagy L.G."/>
        </authorList>
    </citation>
    <scope>NUCLEOTIDE SEQUENCE [LARGE SCALE GENOMIC DNA]</scope>
    <source>
        <strain evidence="2 3">FP101781</strain>
    </source>
</reference>
<feature type="compositionally biased region" description="Polar residues" evidence="1">
    <location>
        <begin position="1"/>
        <end position="11"/>
    </location>
</feature>
<feature type="compositionally biased region" description="Pro residues" evidence="1">
    <location>
        <begin position="507"/>
        <end position="517"/>
    </location>
</feature>
<feature type="compositionally biased region" description="Low complexity" evidence="1">
    <location>
        <begin position="567"/>
        <end position="579"/>
    </location>
</feature>
<dbReference type="OrthoDB" id="3254377at2759"/>
<feature type="region of interest" description="Disordered" evidence="1">
    <location>
        <begin position="222"/>
        <end position="244"/>
    </location>
</feature>
<feature type="compositionally biased region" description="Polar residues" evidence="1">
    <location>
        <begin position="537"/>
        <end position="548"/>
    </location>
</feature>
<keyword evidence="3" id="KW-1185">Reference proteome</keyword>
<feature type="compositionally biased region" description="Acidic residues" evidence="1">
    <location>
        <begin position="71"/>
        <end position="88"/>
    </location>
</feature>
<dbReference type="AlphaFoldDB" id="A0A4Y7TPD1"/>
<feature type="region of interest" description="Disordered" evidence="1">
    <location>
        <begin position="504"/>
        <end position="523"/>
    </location>
</feature>
<feature type="region of interest" description="Disordered" evidence="1">
    <location>
        <begin position="1"/>
        <end position="126"/>
    </location>
</feature>
<feature type="region of interest" description="Disordered" evidence="1">
    <location>
        <begin position="537"/>
        <end position="580"/>
    </location>
</feature>
<name>A0A4Y7TPD1_COPMI</name>
<dbReference type="STRING" id="71717.A0A4Y7TPD1"/>
<organism evidence="2 3">
    <name type="scientific">Coprinellus micaceus</name>
    <name type="common">Glistening ink-cap mushroom</name>
    <name type="synonym">Coprinus micaceus</name>
    <dbReference type="NCBI Taxonomy" id="71717"/>
    <lineage>
        <taxon>Eukaryota</taxon>
        <taxon>Fungi</taxon>
        <taxon>Dikarya</taxon>
        <taxon>Basidiomycota</taxon>
        <taxon>Agaricomycotina</taxon>
        <taxon>Agaricomycetes</taxon>
        <taxon>Agaricomycetidae</taxon>
        <taxon>Agaricales</taxon>
        <taxon>Agaricineae</taxon>
        <taxon>Psathyrellaceae</taxon>
        <taxon>Coprinellus</taxon>
    </lineage>
</organism>
<sequence length="671" mass="72095">MAYNSNSSFTSPRKHRRRKGAPLRLSQHPSPTLPEYDQTLRASPSWTRSRDLDDEAGDEEGFSDRPPDYPDSADEADEETELDHDDPPDLQHQPKRFSQQQGHSSPSKSPTTTAHKRRHSSVAVLKSRTDSDVDSYLDTLLERSVHALEMSNVLLQSSISTQATMSSLLSGPEYHSGNAESALEARAIGLSSTLLRNWDVQEDWAQQLDRIRQGVDSLLTDEPLETGPISKSMPSSSSPLGHISRASTDDLIYQPSAQLRLAPQDRSTLVSPPPRALTMYIDAPSTISSPTLPRETTLGTRPPHPSFHSVTTAFSASTPSTSTPSLAPPPTTRTFSGALEPQLTDKLVDPSTPAYNMLSNLAARSSVISLVGNATASSSNLTLPLPPPATPISIAKDRLRRVPSITASAPSSFVSSFLSGVPSLRRRNSSPPPPTERRSISADPTSLHASPSRISRSSSRNSRTPVHHVRELTPPTEGTDEEGSSSSSDGYVAKQTMASLRRILDEQPPPPQPPPLETPMAPLAGTSTATASISRLFTKGVHTSSTRPRSPPLKSVMKRREMDGNVGTPSPSPSGTSTPKRISFAALPESYSSTKAEGEAGSLRNGGAGGELTGRSWWTSWLSGGDAMYVGHGYGNLGDRERVEDRATRRMGMTMGMGGGGHMSVLDEWGV</sequence>
<comment type="caution">
    <text evidence="2">The sequence shown here is derived from an EMBL/GenBank/DDBJ whole genome shotgun (WGS) entry which is preliminary data.</text>
</comment>
<feature type="compositionally biased region" description="Polar residues" evidence="1">
    <location>
        <begin position="96"/>
        <end position="113"/>
    </location>
</feature>
<feature type="compositionally biased region" description="Low complexity" evidence="1">
    <location>
        <begin position="311"/>
        <end position="325"/>
    </location>
</feature>
<feature type="compositionally biased region" description="Low complexity" evidence="1">
    <location>
        <begin position="450"/>
        <end position="463"/>
    </location>
</feature>